<comment type="caution">
    <text evidence="1">The sequence shown here is derived from an EMBL/GenBank/DDBJ whole genome shotgun (WGS) entry which is preliminary data.</text>
</comment>
<reference evidence="1" key="2">
    <citation type="journal article" date="2023" name="IMA Fungus">
        <title>Comparative genomic study of the Penicillium genus elucidates a diverse pangenome and 15 lateral gene transfer events.</title>
        <authorList>
            <person name="Petersen C."/>
            <person name="Sorensen T."/>
            <person name="Nielsen M.R."/>
            <person name="Sondergaard T.E."/>
            <person name="Sorensen J.L."/>
            <person name="Fitzpatrick D.A."/>
            <person name="Frisvad J.C."/>
            <person name="Nielsen K.L."/>
        </authorList>
    </citation>
    <scope>NUCLEOTIDE SEQUENCE</scope>
    <source>
        <strain evidence="1">IBT 16125</strain>
    </source>
</reference>
<proteinExistence type="predicted"/>
<organism evidence="1 2">
    <name type="scientific">Penicillium daleae</name>
    <dbReference type="NCBI Taxonomy" id="63821"/>
    <lineage>
        <taxon>Eukaryota</taxon>
        <taxon>Fungi</taxon>
        <taxon>Dikarya</taxon>
        <taxon>Ascomycota</taxon>
        <taxon>Pezizomycotina</taxon>
        <taxon>Eurotiomycetes</taxon>
        <taxon>Eurotiomycetidae</taxon>
        <taxon>Eurotiales</taxon>
        <taxon>Aspergillaceae</taxon>
        <taxon>Penicillium</taxon>
    </lineage>
</organism>
<dbReference type="InterPro" id="IPR021842">
    <property type="entry name" value="DUF3435"/>
</dbReference>
<reference evidence="1" key="1">
    <citation type="submission" date="2022-12" db="EMBL/GenBank/DDBJ databases">
        <authorList>
            <person name="Petersen C."/>
        </authorList>
    </citation>
    <scope>NUCLEOTIDE SEQUENCE</scope>
    <source>
        <strain evidence="1">IBT 16125</strain>
    </source>
</reference>
<dbReference type="EMBL" id="JAPVEA010000004">
    <property type="protein sequence ID" value="KAJ5455799.1"/>
    <property type="molecule type" value="Genomic_DNA"/>
</dbReference>
<dbReference type="GeneID" id="81597688"/>
<evidence type="ECO:0000313" key="1">
    <source>
        <dbReference type="EMBL" id="KAJ5455799.1"/>
    </source>
</evidence>
<dbReference type="Proteomes" id="UP001213681">
    <property type="component" value="Unassembled WGS sequence"/>
</dbReference>
<name>A0AAD6G487_9EURO</name>
<dbReference type="Pfam" id="PF11917">
    <property type="entry name" value="DUF3435"/>
    <property type="match status" value="1"/>
</dbReference>
<keyword evidence="2" id="KW-1185">Reference proteome</keyword>
<accession>A0AAD6G487</accession>
<evidence type="ECO:0000313" key="2">
    <source>
        <dbReference type="Proteomes" id="UP001213681"/>
    </source>
</evidence>
<protein>
    <submittedName>
        <fullName evidence="1">Uncharacterized protein</fullName>
    </submittedName>
</protein>
<gene>
    <name evidence="1" type="ORF">N7458_004063</name>
</gene>
<dbReference type="AlphaFoldDB" id="A0AAD6G487"/>
<sequence>MAMRTKEIIARMRERWESIKRTGYLLIQVSRPEYCSSSCWKEGVHSIPSLVLEAPARQEWATVKTNQKGQYTGHELEDVSPYLIDAKLGRRMRKKGLDTEEKKTPMYIEDLVPLQETVLRTIEKRFYIGLQRMQQNTFLILEIIYDPSLMLSPYTFLLGMLFYDDALRRIGTDI</sequence>
<dbReference type="RefSeq" id="XP_056768172.1">
    <property type="nucleotide sequence ID" value="XM_056907445.1"/>
</dbReference>